<dbReference type="PANTHER" id="PTHR34989">
    <property type="entry name" value="PROTEIN HDED"/>
    <property type="match status" value="1"/>
</dbReference>
<feature type="transmembrane region" description="Helical" evidence="1">
    <location>
        <begin position="164"/>
        <end position="184"/>
    </location>
</feature>
<protein>
    <submittedName>
        <fullName evidence="2">HdeD family acid-resistance protein</fullName>
    </submittedName>
</protein>
<dbReference type="EMBL" id="BAABIE010000010">
    <property type="protein sequence ID" value="GAA4751483.1"/>
    <property type="molecule type" value="Genomic_DNA"/>
</dbReference>
<dbReference type="RefSeq" id="WP_246992700.1">
    <property type="nucleotide sequence ID" value="NZ_BAABIE010000010.1"/>
</dbReference>
<dbReference type="InterPro" id="IPR052712">
    <property type="entry name" value="Acid_resist_chaperone_HdeD"/>
</dbReference>
<keyword evidence="1" id="KW-0472">Membrane</keyword>
<comment type="caution">
    <text evidence="2">The sequence shown here is derived from an EMBL/GenBank/DDBJ whole genome shotgun (WGS) entry which is preliminary data.</text>
</comment>
<reference evidence="3" key="1">
    <citation type="journal article" date="2019" name="Int. J. Syst. Evol. Microbiol.">
        <title>The Global Catalogue of Microorganisms (GCM) 10K type strain sequencing project: providing services to taxonomists for standard genome sequencing and annotation.</title>
        <authorList>
            <consortium name="The Broad Institute Genomics Platform"/>
            <consortium name="The Broad Institute Genome Sequencing Center for Infectious Disease"/>
            <person name="Wu L."/>
            <person name="Ma J."/>
        </authorList>
    </citation>
    <scope>NUCLEOTIDE SEQUENCE [LARGE SCALE GENOMIC DNA]</scope>
    <source>
        <strain evidence="3">JCM 18077</strain>
    </source>
</reference>
<evidence type="ECO:0000313" key="2">
    <source>
        <dbReference type="EMBL" id="GAA4751483.1"/>
    </source>
</evidence>
<keyword evidence="1" id="KW-0812">Transmembrane</keyword>
<dbReference type="Pfam" id="PF03729">
    <property type="entry name" value="DUF308"/>
    <property type="match status" value="2"/>
</dbReference>
<feature type="transmembrane region" description="Helical" evidence="1">
    <location>
        <begin position="79"/>
        <end position="99"/>
    </location>
</feature>
<evidence type="ECO:0000256" key="1">
    <source>
        <dbReference type="SAM" id="Phobius"/>
    </source>
</evidence>
<dbReference type="InterPro" id="IPR005325">
    <property type="entry name" value="DUF308_memb"/>
</dbReference>
<keyword evidence="1" id="KW-1133">Transmembrane helix</keyword>
<feature type="transmembrane region" description="Helical" evidence="1">
    <location>
        <begin position="48"/>
        <end position="67"/>
    </location>
</feature>
<evidence type="ECO:0000313" key="3">
    <source>
        <dbReference type="Proteomes" id="UP001500822"/>
    </source>
</evidence>
<name>A0ABP8ZAU7_9ACTN</name>
<feature type="transmembrane region" description="Helical" evidence="1">
    <location>
        <begin position="137"/>
        <end position="158"/>
    </location>
</feature>
<dbReference type="PANTHER" id="PTHR34989:SF1">
    <property type="entry name" value="PROTEIN HDED"/>
    <property type="match status" value="1"/>
</dbReference>
<feature type="transmembrane region" description="Helical" evidence="1">
    <location>
        <begin position="105"/>
        <end position="125"/>
    </location>
</feature>
<proteinExistence type="predicted"/>
<accession>A0ABP8ZAU7</accession>
<sequence>MVTPEVHPAAPAVPPEAVNAIRSGLLFSAVVGIVLGVLMMVWPGITVFVAGLLFGISLVVAGLFRLFYSFASVGLTFGLRILMLILGLAMVFCGVIAIISPADAWWMLAVFIGIGWIFGGFQDMFGARADVAVAPRWLVIVGGVISVIAGIAMLFLAPGATLTTLAWLLGLMLIVVSIVTLVSLPRKVPVAPAPGQVID</sequence>
<keyword evidence="3" id="KW-1185">Reference proteome</keyword>
<organism evidence="2 3">
    <name type="scientific">Gordonia alkaliphila</name>
    <dbReference type="NCBI Taxonomy" id="1053547"/>
    <lineage>
        <taxon>Bacteria</taxon>
        <taxon>Bacillati</taxon>
        <taxon>Actinomycetota</taxon>
        <taxon>Actinomycetes</taxon>
        <taxon>Mycobacteriales</taxon>
        <taxon>Gordoniaceae</taxon>
        <taxon>Gordonia</taxon>
    </lineage>
</organism>
<feature type="transmembrane region" description="Helical" evidence="1">
    <location>
        <begin position="24"/>
        <end position="42"/>
    </location>
</feature>
<dbReference type="Proteomes" id="UP001500822">
    <property type="component" value="Unassembled WGS sequence"/>
</dbReference>
<gene>
    <name evidence="2" type="ORF">GCM10023217_22720</name>
</gene>